<name>A0AAX4P2D2_9CHLO</name>
<dbReference type="PANTHER" id="PTHR17408">
    <property type="entry name" value="HISTONE RNA HAIRPIN-BINDING PROTEIN"/>
    <property type="match status" value="1"/>
</dbReference>
<sequence>MLRFLERHARKGVEVVTTTRHFDLPRSSPTVQVKRADLERETDPRRLQQRQKQIDIGKKSEAYQRYVQRVPKSRRRRQDPRTPDIHKKCSKRGFDGQVKAWRKQLHSLFPDDTVGPRQHGGEAVDGQGTAATEVGDNQTQRKGAGQGSSLDYIFAPSAPETEVAGGLSEEDLYEGL</sequence>
<evidence type="ECO:0000256" key="2">
    <source>
        <dbReference type="ARBA" id="ARBA00022884"/>
    </source>
</evidence>
<evidence type="ECO:0000259" key="4">
    <source>
        <dbReference type="Pfam" id="PF15247"/>
    </source>
</evidence>
<feature type="compositionally biased region" description="Basic and acidic residues" evidence="3">
    <location>
        <begin position="36"/>
        <end position="62"/>
    </location>
</feature>
<dbReference type="InterPro" id="IPR029344">
    <property type="entry name" value="SLBP_RNA_bind"/>
</dbReference>
<keyword evidence="6" id="KW-1185">Reference proteome</keyword>
<evidence type="ECO:0000313" key="5">
    <source>
        <dbReference type="EMBL" id="WZN59914.1"/>
    </source>
</evidence>
<evidence type="ECO:0000256" key="1">
    <source>
        <dbReference type="ARBA" id="ARBA00006151"/>
    </source>
</evidence>
<protein>
    <submittedName>
        <fullName evidence="5">Histone RNA hairpin-binding protein</fullName>
    </submittedName>
</protein>
<dbReference type="InterPro" id="IPR038294">
    <property type="entry name" value="SLBP_RNA_bind_sf"/>
</dbReference>
<dbReference type="GO" id="GO:0006398">
    <property type="term" value="P:mRNA 3'-end processing by stem-loop binding and cleavage"/>
    <property type="evidence" value="ECO:0007669"/>
    <property type="project" value="TreeGrafter"/>
</dbReference>
<gene>
    <name evidence="5" type="ORF">HKI87_02g14420</name>
</gene>
<dbReference type="GO" id="GO:0003729">
    <property type="term" value="F:mRNA binding"/>
    <property type="evidence" value="ECO:0007669"/>
    <property type="project" value="InterPro"/>
</dbReference>
<dbReference type="AlphaFoldDB" id="A0AAX4P2D2"/>
<dbReference type="FunFam" id="1.10.8.1120:FF:000001">
    <property type="entry name" value="Histone RNA hairpin-binding protein-like"/>
    <property type="match status" value="1"/>
</dbReference>
<dbReference type="Proteomes" id="UP001472866">
    <property type="component" value="Chromosome 02"/>
</dbReference>
<feature type="region of interest" description="Disordered" evidence="3">
    <location>
        <begin position="108"/>
        <end position="176"/>
    </location>
</feature>
<dbReference type="GO" id="GO:0005737">
    <property type="term" value="C:cytoplasm"/>
    <property type="evidence" value="ECO:0007669"/>
    <property type="project" value="TreeGrafter"/>
</dbReference>
<dbReference type="Gene3D" id="1.10.8.1120">
    <property type="entry name" value="Histone RNA hairpin-binding protein RNA-binding domain"/>
    <property type="match status" value="1"/>
</dbReference>
<dbReference type="PANTHER" id="PTHR17408:SF0">
    <property type="entry name" value="HISTONE RNA HAIRPIN-BINDING PROTEIN"/>
    <property type="match status" value="1"/>
</dbReference>
<feature type="region of interest" description="Disordered" evidence="3">
    <location>
        <begin position="36"/>
        <end position="96"/>
    </location>
</feature>
<reference evidence="5 6" key="1">
    <citation type="submission" date="2024-03" db="EMBL/GenBank/DDBJ databases">
        <title>Complete genome sequence of the green alga Chloropicon roscoffensis RCC1871.</title>
        <authorList>
            <person name="Lemieux C."/>
            <person name="Pombert J.-F."/>
            <person name="Otis C."/>
            <person name="Turmel M."/>
        </authorList>
    </citation>
    <scope>NUCLEOTIDE SEQUENCE [LARGE SCALE GENOMIC DNA]</scope>
    <source>
        <strain evidence="5 6">RCC1871</strain>
    </source>
</reference>
<accession>A0AAX4P2D2</accession>
<dbReference type="InterPro" id="IPR026502">
    <property type="entry name" value="SLBP1/SLBP2"/>
</dbReference>
<dbReference type="Pfam" id="PF15247">
    <property type="entry name" value="SLBP_RNA_bind"/>
    <property type="match status" value="1"/>
</dbReference>
<dbReference type="EMBL" id="CP151502">
    <property type="protein sequence ID" value="WZN59914.1"/>
    <property type="molecule type" value="Genomic_DNA"/>
</dbReference>
<evidence type="ECO:0000313" key="6">
    <source>
        <dbReference type="Proteomes" id="UP001472866"/>
    </source>
</evidence>
<organism evidence="5 6">
    <name type="scientific">Chloropicon roscoffensis</name>
    <dbReference type="NCBI Taxonomy" id="1461544"/>
    <lineage>
        <taxon>Eukaryota</taxon>
        <taxon>Viridiplantae</taxon>
        <taxon>Chlorophyta</taxon>
        <taxon>Chloropicophyceae</taxon>
        <taxon>Chloropicales</taxon>
        <taxon>Chloropicaceae</taxon>
        <taxon>Chloropicon</taxon>
    </lineage>
</organism>
<feature type="domain" description="Histone RNA hairpin-binding protein RNA-binding" evidence="4">
    <location>
        <begin position="42"/>
        <end position="107"/>
    </location>
</feature>
<keyword evidence="2" id="KW-0694">RNA-binding</keyword>
<proteinExistence type="inferred from homology"/>
<dbReference type="GO" id="GO:0051028">
    <property type="term" value="P:mRNA transport"/>
    <property type="evidence" value="ECO:0007669"/>
    <property type="project" value="TreeGrafter"/>
</dbReference>
<dbReference type="GO" id="GO:0071207">
    <property type="term" value="F:histone pre-mRNA stem-loop binding"/>
    <property type="evidence" value="ECO:0007669"/>
    <property type="project" value="TreeGrafter"/>
</dbReference>
<dbReference type="GO" id="GO:0071204">
    <property type="term" value="C:histone pre-mRNA 3'end processing complex"/>
    <property type="evidence" value="ECO:0007669"/>
    <property type="project" value="TreeGrafter"/>
</dbReference>
<evidence type="ECO:0000256" key="3">
    <source>
        <dbReference type="SAM" id="MobiDB-lite"/>
    </source>
</evidence>
<comment type="similarity">
    <text evidence="1">Belongs to the SLBP family.</text>
</comment>